<evidence type="ECO:0000313" key="2">
    <source>
        <dbReference type="Proteomes" id="UP001497680"/>
    </source>
</evidence>
<comment type="caution">
    <text evidence="1">The sequence shown here is derived from an EMBL/GenBank/DDBJ whole genome shotgun (WGS) entry which is preliminary data.</text>
</comment>
<sequence length="684" mass="76819">MTLSRCLLRDETSSITNSQTTPVSRWAIARKPSRMTTRACPRKIYLSKSPTCWNRRWKFCCNTCVGRRAKLICEHIISEREDGYPLDLQELPEILDVFRECEREVLDRLVDEYEAPRLALHKLNYEVDKKVFLANWDGQYVPNSIVPAPVKFVPEFEQMRLIRAIPTNRVNAPSAPTPQRLNPQQEGPVLAGPVPTGSTSTQDAPAVQLDPLIPDQPYPFTILETRLTASWPQKHAATPAEQAVCSVAGILRWIKIVTTRFQEANIPPTLPHDRAGSLIWLAQADFSTDADPAVKEQVAKAIERCVDLGLDILEILEGTPMVDKLWSQPHCLLFNEAVVEQVDGWGDIYDYPVADNVEASRIFIRDPFTLATTIQAKLGLKYSEERKRQQIFLATPPEIIRVHWQNSSTAAPSGDQSTFNALQAFELSYKKARVREGIIRLVDGSTSYRLICIVRLPKRGDIIVLAEHFYKCDGYNFVPKSCDDRSQAWSCQEPGEYFMVYARSDQARFRHISGHKSYVSTERTVPSDDRVLAEWMRRFASDEPGSVQPIAPDLSFGTIDPPGVPTSAGPVVPPSVTPARFSFHVTPPAEEMPVPTFGFGGPKIEPPEISLSALPSAPSRNSAFGSTQVQDRATEKPQARRRKRGRGGKHRKRPARHNNNPFENRRWATSNPRFSTQGPANSGY</sequence>
<name>A0ACC0D293_9PEZI</name>
<accession>A0ACC0D293</accession>
<organism evidence="1 2">
    <name type="scientific">Hypoxylon rubiginosum</name>
    <dbReference type="NCBI Taxonomy" id="110542"/>
    <lineage>
        <taxon>Eukaryota</taxon>
        <taxon>Fungi</taxon>
        <taxon>Dikarya</taxon>
        <taxon>Ascomycota</taxon>
        <taxon>Pezizomycotina</taxon>
        <taxon>Sordariomycetes</taxon>
        <taxon>Xylariomycetidae</taxon>
        <taxon>Xylariales</taxon>
        <taxon>Hypoxylaceae</taxon>
        <taxon>Hypoxylon</taxon>
    </lineage>
</organism>
<reference evidence="1 2" key="1">
    <citation type="journal article" date="2022" name="New Phytol.">
        <title>Ecological generalism drives hyperdiversity of secondary metabolite gene clusters in xylarialean endophytes.</title>
        <authorList>
            <person name="Franco M.E.E."/>
            <person name="Wisecaver J.H."/>
            <person name="Arnold A.E."/>
            <person name="Ju Y.M."/>
            <person name="Slot J.C."/>
            <person name="Ahrendt S."/>
            <person name="Moore L.P."/>
            <person name="Eastman K.E."/>
            <person name="Scott K."/>
            <person name="Konkel Z."/>
            <person name="Mondo S.J."/>
            <person name="Kuo A."/>
            <person name="Hayes R.D."/>
            <person name="Haridas S."/>
            <person name="Andreopoulos B."/>
            <person name="Riley R."/>
            <person name="LaButti K."/>
            <person name="Pangilinan J."/>
            <person name="Lipzen A."/>
            <person name="Amirebrahimi M."/>
            <person name="Yan J."/>
            <person name="Adam C."/>
            <person name="Keymanesh K."/>
            <person name="Ng V."/>
            <person name="Louie K."/>
            <person name="Northen T."/>
            <person name="Drula E."/>
            <person name="Henrissat B."/>
            <person name="Hsieh H.M."/>
            <person name="Youens-Clark K."/>
            <person name="Lutzoni F."/>
            <person name="Miadlikowska J."/>
            <person name="Eastwood D.C."/>
            <person name="Hamelin R.C."/>
            <person name="Grigoriev I.V."/>
            <person name="U'Ren J.M."/>
        </authorList>
    </citation>
    <scope>NUCLEOTIDE SEQUENCE [LARGE SCALE GENOMIC DNA]</scope>
    <source>
        <strain evidence="1 2">ER1909</strain>
    </source>
</reference>
<evidence type="ECO:0000313" key="1">
    <source>
        <dbReference type="EMBL" id="KAI6086882.1"/>
    </source>
</evidence>
<proteinExistence type="predicted"/>
<keyword evidence="2" id="KW-1185">Reference proteome</keyword>
<dbReference type="Proteomes" id="UP001497680">
    <property type="component" value="Unassembled WGS sequence"/>
</dbReference>
<dbReference type="EMBL" id="MU394312">
    <property type="protein sequence ID" value="KAI6086882.1"/>
    <property type="molecule type" value="Genomic_DNA"/>
</dbReference>
<protein>
    <submittedName>
        <fullName evidence="1">Uncharacterized protein</fullName>
    </submittedName>
</protein>
<gene>
    <name evidence="1" type="ORF">F4821DRAFT_237657</name>
</gene>